<gene>
    <name evidence="2" type="primary">orf109</name>
</gene>
<dbReference type="InterPro" id="IPR051289">
    <property type="entry name" value="LAGLIDADG_Endonuclease"/>
</dbReference>
<dbReference type="GeneID" id="39697720"/>
<proteinExistence type="predicted"/>
<dbReference type="GO" id="GO:0004519">
    <property type="term" value="F:endonuclease activity"/>
    <property type="evidence" value="ECO:0007669"/>
    <property type="project" value="InterPro"/>
</dbReference>
<feature type="domain" description="Homing endonuclease LAGLIDADG" evidence="1">
    <location>
        <begin position="6"/>
        <end position="82"/>
    </location>
</feature>
<evidence type="ECO:0000313" key="3">
    <source>
        <dbReference type="EMBL" id="QBM31552.1"/>
    </source>
</evidence>
<evidence type="ECO:0000313" key="4">
    <source>
        <dbReference type="EMBL" id="QBM31628.1"/>
    </source>
</evidence>
<dbReference type="AlphaFoldDB" id="A0A482EB15"/>
<reference evidence="4" key="2">
    <citation type="submission" date="2019-02" db="EMBL/GenBank/DDBJ databases">
        <authorList>
            <person name="Zhang Y."/>
        </authorList>
    </citation>
    <scope>NUCLEOTIDE SEQUENCE</scope>
    <source>
        <strain evidence="4">YMF1.03721</strain>
    </source>
</reference>
<dbReference type="EMBL" id="MK547645">
    <property type="protein sequence ID" value="QBM31628.1"/>
    <property type="molecule type" value="Genomic_DNA"/>
</dbReference>
<dbReference type="InterPro" id="IPR004860">
    <property type="entry name" value="LAGLIDADG_dom"/>
</dbReference>
<geneLocation type="mitochondrion" evidence="2"/>
<dbReference type="GO" id="GO:0005739">
    <property type="term" value="C:mitochondrion"/>
    <property type="evidence" value="ECO:0007669"/>
    <property type="project" value="UniProtKB-ARBA"/>
</dbReference>
<dbReference type="RefSeq" id="YP_009574360.1">
    <property type="nucleotide sequence ID" value="NC_041444.1"/>
</dbReference>
<evidence type="ECO:0000313" key="2">
    <source>
        <dbReference type="EMBL" id="QBM31476.1"/>
    </source>
</evidence>
<dbReference type="PANTHER" id="PTHR36181:SF3">
    <property type="entry name" value="INTRON-ENCODED DNA ENDONUCLEASE AI5 BETA"/>
    <property type="match status" value="1"/>
</dbReference>
<dbReference type="Pfam" id="PF00961">
    <property type="entry name" value="LAGLIDADG_1"/>
    <property type="match status" value="1"/>
</dbReference>
<name>A0A482EB15_9PEZI</name>
<sequence length="109" mass="12738">MEQEVKIRKRINARFVIDQKEESILLHIKNIFNCGNVNNTGVGDIYRFSNGSLKGNKVTVDYFNKFCLKTKKQNAFKKWCNIRIILLAKEHLTPLGLIKMRELIKDVNK</sequence>
<organism evidence="2">
    <name type="scientific">Arthrobotrys musiformis</name>
    <dbReference type="NCBI Taxonomy" id="47236"/>
    <lineage>
        <taxon>Eukaryota</taxon>
        <taxon>Fungi</taxon>
        <taxon>Dikarya</taxon>
        <taxon>Ascomycota</taxon>
        <taxon>Pezizomycotina</taxon>
        <taxon>Orbiliomycetes</taxon>
        <taxon>Orbiliales</taxon>
        <taxon>Orbiliaceae</taxon>
        <taxon>Arthrobotrys</taxon>
    </lineage>
</organism>
<dbReference type="EMBL" id="MK633966">
    <property type="protein sequence ID" value="QBM31476.1"/>
    <property type="molecule type" value="Genomic_DNA"/>
</dbReference>
<reference evidence="2" key="3">
    <citation type="submission" date="2019-03" db="EMBL/GenBank/DDBJ databases">
        <authorList>
            <person name="Zhang Y.Q."/>
        </authorList>
    </citation>
    <scope>NUCLEOTIDE SEQUENCE</scope>
    <source>
        <strain evidence="2">YMF1.01900</strain>
        <strain evidence="3">YMF1.03753</strain>
    </source>
</reference>
<dbReference type="SUPFAM" id="SSF55608">
    <property type="entry name" value="Homing endonucleases"/>
    <property type="match status" value="1"/>
</dbReference>
<dbReference type="PANTHER" id="PTHR36181">
    <property type="entry name" value="INTRON-ENCODED ENDONUCLEASE AI3-RELATED"/>
    <property type="match status" value="1"/>
</dbReference>
<evidence type="ECO:0000259" key="1">
    <source>
        <dbReference type="Pfam" id="PF00961"/>
    </source>
</evidence>
<dbReference type="Gene3D" id="3.10.28.10">
    <property type="entry name" value="Homing endonucleases"/>
    <property type="match status" value="1"/>
</dbReference>
<dbReference type="InterPro" id="IPR027434">
    <property type="entry name" value="Homing_endonucl"/>
</dbReference>
<protein>
    <recommendedName>
        <fullName evidence="1">Homing endonuclease LAGLIDADG domain-containing protein</fullName>
    </recommendedName>
</protein>
<reference evidence="4" key="1">
    <citation type="journal article" date="2019" name="Mitochondrial DNA Part B Resour">
        <title>The complete mitochondrial genomes of the nematode-trapping fungus Arthrobotrys musiformis.</title>
        <authorList>
            <person name="Zhang Y.-Q."/>
            <person name="Yu Z.-F."/>
        </authorList>
    </citation>
    <scope>NUCLEOTIDE SEQUENCE</scope>
    <source>
        <strain evidence="4">YMF1.03721</strain>
    </source>
</reference>
<keyword evidence="2" id="KW-0496">Mitochondrion</keyword>
<dbReference type="EMBL" id="MK633967">
    <property type="protein sequence ID" value="QBM31552.1"/>
    <property type="molecule type" value="Genomic_DNA"/>
</dbReference>
<accession>A0A482EB15</accession>